<dbReference type="Proteomes" id="UP000275356">
    <property type="component" value="Unassembled WGS sequence"/>
</dbReference>
<name>A0A3N2DB69_9MICO</name>
<keyword evidence="2" id="KW-0472">Membrane</keyword>
<protein>
    <submittedName>
        <fullName evidence="3">Uncharacterized protein</fullName>
    </submittedName>
</protein>
<evidence type="ECO:0000256" key="1">
    <source>
        <dbReference type="SAM" id="MobiDB-lite"/>
    </source>
</evidence>
<feature type="transmembrane region" description="Helical" evidence="2">
    <location>
        <begin position="42"/>
        <end position="61"/>
    </location>
</feature>
<organism evidence="3 4">
    <name type="scientific">Salana multivorans</name>
    <dbReference type="NCBI Taxonomy" id="120377"/>
    <lineage>
        <taxon>Bacteria</taxon>
        <taxon>Bacillati</taxon>
        <taxon>Actinomycetota</taxon>
        <taxon>Actinomycetes</taxon>
        <taxon>Micrococcales</taxon>
        <taxon>Beutenbergiaceae</taxon>
        <taxon>Salana</taxon>
    </lineage>
</organism>
<reference evidence="3 4" key="1">
    <citation type="submission" date="2018-11" db="EMBL/GenBank/DDBJ databases">
        <title>Sequencing the genomes of 1000 actinobacteria strains.</title>
        <authorList>
            <person name="Klenk H.-P."/>
        </authorList>
    </citation>
    <scope>NUCLEOTIDE SEQUENCE [LARGE SCALE GENOMIC DNA]</scope>
    <source>
        <strain evidence="3 4">DSM 13521</strain>
    </source>
</reference>
<evidence type="ECO:0000256" key="2">
    <source>
        <dbReference type="SAM" id="Phobius"/>
    </source>
</evidence>
<sequence>MMVDDDAGGPRAVAARLGKRHGNGQGAPMVDGRGRTGRRAGAARALATAGVLLALAGAMAGCRSQAPMLQPVAPVPTLTPADG</sequence>
<keyword evidence="2" id="KW-1133">Transmembrane helix</keyword>
<evidence type="ECO:0000313" key="4">
    <source>
        <dbReference type="Proteomes" id="UP000275356"/>
    </source>
</evidence>
<feature type="region of interest" description="Disordered" evidence="1">
    <location>
        <begin position="16"/>
        <end position="37"/>
    </location>
</feature>
<proteinExistence type="predicted"/>
<accession>A0A3N2DB69</accession>
<gene>
    <name evidence="3" type="ORF">EDD28_1570</name>
</gene>
<keyword evidence="2" id="KW-0812">Transmembrane</keyword>
<dbReference type="AlphaFoldDB" id="A0A3N2DB69"/>
<keyword evidence="4" id="KW-1185">Reference proteome</keyword>
<evidence type="ECO:0000313" key="3">
    <source>
        <dbReference type="EMBL" id="ROR96977.1"/>
    </source>
</evidence>
<comment type="caution">
    <text evidence="3">The sequence shown here is derived from an EMBL/GenBank/DDBJ whole genome shotgun (WGS) entry which is preliminary data.</text>
</comment>
<dbReference type="EMBL" id="RKHQ01000001">
    <property type="protein sequence ID" value="ROR96977.1"/>
    <property type="molecule type" value="Genomic_DNA"/>
</dbReference>